<sequence>MRVAVRARSRYPAWIMNERYDALSLFSGGLDSLLAHKLIQRQGLRVLGLHFVSPFFGKPHLLDHWRATYGVDVVPVDVGEAYVRMLERGPAHGLGSALNPCVDCKILMLAHAKTLLAQHGARFLVSGEVVGQRPMSQRRDALNAIRRDADVKNLLLRPLSALVLEPTPMEESGLVDRSRLLNAAGRGRAKQLALAAEMGITEIPTPGGGCRLTEKEPSARYAPIFRHRPSPSAHDFLLANTGRQFWSGPHWLAVGRDQADNERLAALVREDDIVLDLSELPSPLAVLRLHPDARGTVQEDALVADAAAFAASYSPKARRAGGPVRVDVTRGGQTRVIEVSPSRNTPANWREPTWAEAEAWKKERAPVA</sequence>
<dbReference type="GO" id="GO:0005524">
    <property type="term" value="F:ATP binding"/>
    <property type="evidence" value="ECO:0007669"/>
    <property type="project" value="UniProtKB-KW"/>
</dbReference>
<dbReference type="PANTHER" id="PTHR11933:SF6">
    <property type="entry name" value="THIL AANH DOMAIN-CONTAINING PROTEIN"/>
    <property type="match status" value="1"/>
</dbReference>
<keyword evidence="1" id="KW-0547">Nucleotide-binding</keyword>
<dbReference type="PATRIC" id="fig|1121439.3.peg.194"/>
<evidence type="ECO:0000259" key="3">
    <source>
        <dbReference type="Pfam" id="PF02568"/>
    </source>
</evidence>
<gene>
    <name evidence="4" type="ORF">dsat_1811</name>
</gene>
<evidence type="ECO:0000256" key="2">
    <source>
        <dbReference type="ARBA" id="ARBA00022840"/>
    </source>
</evidence>
<keyword evidence="5" id="KW-1185">Reference proteome</keyword>
<organism evidence="4 5">
    <name type="scientific">Alkalidesulfovibrio alkalitolerans DSM 16529</name>
    <dbReference type="NCBI Taxonomy" id="1121439"/>
    <lineage>
        <taxon>Bacteria</taxon>
        <taxon>Pseudomonadati</taxon>
        <taxon>Thermodesulfobacteriota</taxon>
        <taxon>Desulfovibrionia</taxon>
        <taxon>Desulfovibrionales</taxon>
        <taxon>Desulfovibrionaceae</taxon>
        <taxon>Alkalidesulfovibrio</taxon>
    </lineage>
</organism>
<comment type="caution">
    <text evidence="4">The sequence shown here is derived from an EMBL/GenBank/DDBJ whole genome shotgun (WGS) entry which is preliminary data.</text>
</comment>
<dbReference type="Pfam" id="PF02568">
    <property type="entry name" value="ThiI"/>
    <property type="match status" value="1"/>
</dbReference>
<name>S7UVA9_9BACT</name>
<feature type="domain" description="Thil AANH" evidence="3">
    <location>
        <begin position="21"/>
        <end position="160"/>
    </location>
</feature>
<evidence type="ECO:0000256" key="1">
    <source>
        <dbReference type="ARBA" id="ARBA00022741"/>
    </source>
</evidence>
<dbReference type="eggNOG" id="COG1293">
    <property type="taxonomic scope" value="Bacteria"/>
</dbReference>
<accession>S7UVA9</accession>
<dbReference type="GO" id="GO:0004810">
    <property type="term" value="F:CCA tRNA nucleotidyltransferase activity"/>
    <property type="evidence" value="ECO:0007669"/>
    <property type="project" value="InterPro"/>
</dbReference>
<dbReference type="EMBL" id="ATHI01000001">
    <property type="protein sequence ID" value="EPR36283.1"/>
    <property type="molecule type" value="Genomic_DNA"/>
</dbReference>
<proteinExistence type="predicted"/>
<dbReference type="Gene3D" id="3.40.50.620">
    <property type="entry name" value="HUPs"/>
    <property type="match status" value="1"/>
</dbReference>
<keyword evidence="2" id="KW-0067">ATP-binding</keyword>
<dbReference type="PANTHER" id="PTHR11933">
    <property type="entry name" value="TRNA 5-METHYLAMINOMETHYL-2-THIOURIDYLATE -METHYLTRANSFERASE"/>
    <property type="match status" value="1"/>
</dbReference>
<dbReference type="SUPFAM" id="SSF52402">
    <property type="entry name" value="Adenine nucleotide alpha hydrolases-like"/>
    <property type="match status" value="1"/>
</dbReference>
<protein>
    <submittedName>
        <fullName evidence="4">Thiamine biosynthesis protein</fullName>
    </submittedName>
</protein>
<dbReference type="AlphaFoldDB" id="S7UVA9"/>
<dbReference type="InterPro" id="IPR014729">
    <property type="entry name" value="Rossmann-like_a/b/a_fold"/>
</dbReference>
<dbReference type="InterPro" id="IPR020536">
    <property type="entry name" value="ThiI_AANH"/>
</dbReference>
<dbReference type="RefSeq" id="WP_020885697.1">
    <property type="nucleotide sequence ID" value="NZ_ATHI01000001.1"/>
</dbReference>
<reference evidence="4 5" key="1">
    <citation type="journal article" date="2013" name="Genome Announc.">
        <title>Draft genome sequences for three mercury-methylating, sulfate-reducing bacteria.</title>
        <authorList>
            <person name="Brown S.D."/>
            <person name="Hurt R.A.Jr."/>
            <person name="Gilmour C.C."/>
            <person name="Elias D.A."/>
        </authorList>
    </citation>
    <scope>NUCLEOTIDE SEQUENCE [LARGE SCALE GENOMIC DNA]</scope>
    <source>
        <strain evidence="4 5">DSM 16529</strain>
    </source>
</reference>
<dbReference type="STRING" id="1121439.dsat_1811"/>
<dbReference type="eggNOG" id="COG0301">
    <property type="taxonomic scope" value="Bacteria"/>
</dbReference>
<evidence type="ECO:0000313" key="5">
    <source>
        <dbReference type="Proteomes" id="UP000014975"/>
    </source>
</evidence>
<evidence type="ECO:0000313" key="4">
    <source>
        <dbReference type="EMBL" id="EPR36283.1"/>
    </source>
</evidence>
<dbReference type="Proteomes" id="UP000014975">
    <property type="component" value="Unassembled WGS sequence"/>
</dbReference>